<dbReference type="InterPro" id="IPR014729">
    <property type="entry name" value="Rossmann-like_a/b/a_fold"/>
</dbReference>
<dbReference type="PANTHER" id="PTHR43033">
    <property type="entry name" value="TRNA(ILE)-LYSIDINE SYNTHASE-RELATED"/>
    <property type="match status" value="1"/>
</dbReference>
<dbReference type="NCBIfam" id="TIGR02432">
    <property type="entry name" value="lysidine_TilS_N"/>
    <property type="match status" value="1"/>
</dbReference>
<dbReference type="SUPFAM" id="SSF82829">
    <property type="entry name" value="MesJ substrate recognition domain-like"/>
    <property type="match status" value="1"/>
</dbReference>
<evidence type="ECO:0000256" key="7">
    <source>
        <dbReference type="ARBA" id="ARBA00048539"/>
    </source>
</evidence>
<comment type="domain">
    <text evidence="8">The N-terminal region contains the highly conserved SGGXDS motif, predicted to be a P-loop motif involved in ATP binding.</text>
</comment>
<evidence type="ECO:0000259" key="9">
    <source>
        <dbReference type="SMART" id="SM00977"/>
    </source>
</evidence>
<dbReference type="GO" id="GO:0005737">
    <property type="term" value="C:cytoplasm"/>
    <property type="evidence" value="ECO:0007669"/>
    <property type="project" value="UniProtKB-SubCell"/>
</dbReference>
<protein>
    <recommendedName>
        <fullName evidence="8">tRNA(Ile)-lysidine synthase</fullName>
        <ecNumber evidence="8">6.3.4.19</ecNumber>
    </recommendedName>
    <alternativeName>
        <fullName evidence="8">tRNA(Ile)-2-lysyl-cytidine synthase</fullName>
    </alternativeName>
    <alternativeName>
        <fullName evidence="8">tRNA(Ile)-lysidine synthetase</fullName>
    </alternativeName>
</protein>
<dbReference type="RefSeq" id="WP_315605468.1">
    <property type="nucleotide sequence ID" value="NZ_CP130318.1"/>
</dbReference>
<dbReference type="Proteomes" id="UP001305702">
    <property type="component" value="Chromosome"/>
</dbReference>
<sequence>MDAMDLVGRVERFIKEEKLLKPGDSVAVAVSGGPDSVALLHILFLLSPVWQWKLLVVHVNHRFRGEESDREADYVRSLSAQFGLPCEVGTIDVPEYIRLSGKNGQEAAREKRYAFLYEAARRNGAEAVALAHHADDQAETVLMRVLRGTGISGLTGIPTRRPLKKMELIRPLIRITKQELVQFCRDRGLSYCFDSSNAERKYTRNRLRLEVMPVLAGYNPRIVESLTRLAEVAGVEDDYLEGQAKEAFARLVTVETGEMHFSREDFTGLHLALQRRLIKLILNYLAGENGSLDFIRMELIRKAVLQNKTTTLTLDVSERLVMVREYDRIRLTERREPPGSFYYIVPEPEGDLFIPEAGISLRYKVLNDRESLPGRKEPSTGYAVFDLDALHGPLAVRSRREGDRMAIAGLKGSKKVKDIFIDEKVPPRLRSSMPLLVDAEDRILWLPGLKHSEYAQVTPGTTRYLVMERIPRKLDG</sequence>
<dbReference type="Gene3D" id="3.30.465.60">
    <property type="match status" value="1"/>
</dbReference>
<evidence type="ECO:0000313" key="11">
    <source>
        <dbReference type="Proteomes" id="UP001305702"/>
    </source>
</evidence>
<comment type="function">
    <text evidence="8">Ligates lysine onto the cytidine present at position 34 of the AUA codon-specific tRNA(Ile) that contains the anticodon CAU, in an ATP-dependent manner. Cytidine is converted to lysidine, thus changing the amino acid specificity of the tRNA from methionine to isoleucine.</text>
</comment>
<dbReference type="GO" id="GO:0006400">
    <property type="term" value="P:tRNA modification"/>
    <property type="evidence" value="ECO:0007669"/>
    <property type="project" value="UniProtKB-UniRule"/>
</dbReference>
<dbReference type="EC" id="6.3.4.19" evidence="8"/>
<dbReference type="Pfam" id="PF01171">
    <property type="entry name" value="ATP_bind_3"/>
    <property type="match status" value="1"/>
</dbReference>
<dbReference type="PANTHER" id="PTHR43033:SF1">
    <property type="entry name" value="TRNA(ILE)-LYSIDINE SYNTHASE-RELATED"/>
    <property type="match status" value="1"/>
</dbReference>
<evidence type="ECO:0000256" key="6">
    <source>
        <dbReference type="ARBA" id="ARBA00022840"/>
    </source>
</evidence>
<dbReference type="CDD" id="cd01992">
    <property type="entry name" value="TilS_N"/>
    <property type="match status" value="1"/>
</dbReference>
<evidence type="ECO:0000256" key="3">
    <source>
        <dbReference type="ARBA" id="ARBA00022598"/>
    </source>
</evidence>
<evidence type="ECO:0000256" key="1">
    <source>
        <dbReference type="ARBA" id="ARBA00004496"/>
    </source>
</evidence>
<dbReference type="InterPro" id="IPR011063">
    <property type="entry name" value="TilS/TtcA_N"/>
</dbReference>
<dbReference type="SUPFAM" id="SSF52402">
    <property type="entry name" value="Adenine nucleotide alpha hydrolases-like"/>
    <property type="match status" value="1"/>
</dbReference>
<dbReference type="InterPro" id="IPR012795">
    <property type="entry name" value="tRNA_Ile_lys_synt_N"/>
</dbReference>
<feature type="binding site" evidence="8">
    <location>
        <begin position="31"/>
        <end position="36"/>
    </location>
    <ligand>
        <name>ATP</name>
        <dbReference type="ChEBI" id="CHEBI:30616"/>
    </ligand>
</feature>
<keyword evidence="11" id="KW-1185">Reference proteome</keyword>
<dbReference type="GO" id="GO:0005524">
    <property type="term" value="F:ATP binding"/>
    <property type="evidence" value="ECO:0007669"/>
    <property type="project" value="UniProtKB-UniRule"/>
</dbReference>
<dbReference type="SUPFAM" id="SSF56037">
    <property type="entry name" value="PheT/TilS domain"/>
    <property type="match status" value="1"/>
</dbReference>
<keyword evidence="4 8" id="KW-0819">tRNA processing</keyword>
<dbReference type="NCBIfam" id="TIGR02433">
    <property type="entry name" value="lysidine_TilS_C"/>
    <property type="match status" value="1"/>
</dbReference>
<dbReference type="InterPro" id="IPR012796">
    <property type="entry name" value="Lysidine-tRNA-synth_C"/>
</dbReference>
<dbReference type="Gene3D" id="3.40.50.620">
    <property type="entry name" value="HUPs"/>
    <property type="match status" value="1"/>
</dbReference>
<dbReference type="SMART" id="SM00977">
    <property type="entry name" value="TilS_C"/>
    <property type="match status" value="1"/>
</dbReference>
<gene>
    <name evidence="8 10" type="primary">tilS</name>
    <name evidence="10" type="ORF">MJA45_01030</name>
</gene>
<keyword evidence="5 8" id="KW-0547">Nucleotide-binding</keyword>
<dbReference type="HAMAP" id="MF_01161">
    <property type="entry name" value="tRNA_Ile_lys_synt"/>
    <property type="match status" value="1"/>
</dbReference>
<comment type="catalytic activity">
    <reaction evidence="7 8">
        <text>cytidine(34) in tRNA(Ile2) + L-lysine + ATP = lysidine(34) in tRNA(Ile2) + AMP + diphosphate + H(+)</text>
        <dbReference type="Rhea" id="RHEA:43744"/>
        <dbReference type="Rhea" id="RHEA-COMP:10625"/>
        <dbReference type="Rhea" id="RHEA-COMP:10670"/>
        <dbReference type="ChEBI" id="CHEBI:15378"/>
        <dbReference type="ChEBI" id="CHEBI:30616"/>
        <dbReference type="ChEBI" id="CHEBI:32551"/>
        <dbReference type="ChEBI" id="CHEBI:33019"/>
        <dbReference type="ChEBI" id="CHEBI:82748"/>
        <dbReference type="ChEBI" id="CHEBI:83665"/>
        <dbReference type="ChEBI" id="CHEBI:456215"/>
        <dbReference type="EC" id="6.3.4.19"/>
    </reaction>
</comment>
<feature type="domain" description="Lysidine-tRNA(Ile) synthetase C-terminal" evidence="9">
    <location>
        <begin position="394"/>
        <end position="467"/>
    </location>
</feature>
<evidence type="ECO:0000256" key="8">
    <source>
        <dbReference type="HAMAP-Rule" id="MF_01161"/>
    </source>
</evidence>
<keyword evidence="3 8" id="KW-0436">Ligase</keyword>
<evidence type="ECO:0000256" key="4">
    <source>
        <dbReference type="ARBA" id="ARBA00022694"/>
    </source>
</evidence>
<evidence type="ECO:0000256" key="2">
    <source>
        <dbReference type="ARBA" id="ARBA00022490"/>
    </source>
</evidence>
<organism evidence="10 11">
    <name type="scientific">Paenibacillus aurantius</name>
    <dbReference type="NCBI Taxonomy" id="2918900"/>
    <lineage>
        <taxon>Bacteria</taxon>
        <taxon>Bacillati</taxon>
        <taxon>Bacillota</taxon>
        <taxon>Bacilli</taxon>
        <taxon>Bacillales</taxon>
        <taxon>Paenibacillaceae</taxon>
        <taxon>Paenibacillus</taxon>
    </lineage>
</organism>
<keyword evidence="6 8" id="KW-0067">ATP-binding</keyword>
<dbReference type="Pfam" id="PF11734">
    <property type="entry name" value="TilS_C"/>
    <property type="match status" value="1"/>
</dbReference>
<dbReference type="GO" id="GO:0032267">
    <property type="term" value="F:tRNA(Ile)-lysidine synthase activity"/>
    <property type="evidence" value="ECO:0007669"/>
    <property type="project" value="UniProtKB-EC"/>
</dbReference>
<dbReference type="AlphaFoldDB" id="A0AA96LGK3"/>
<proteinExistence type="inferred from homology"/>
<dbReference type="EMBL" id="CP130318">
    <property type="protein sequence ID" value="WNQ11690.1"/>
    <property type="molecule type" value="Genomic_DNA"/>
</dbReference>
<reference evidence="10 11" key="1">
    <citation type="submission" date="2022-02" db="EMBL/GenBank/DDBJ databases">
        <title>Paenibacillus sp. MBLB1776 Whole Genome Shotgun Sequencing.</title>
        <authorList>
            <person name="Hwang C.Y."/>
            <person name="Cho E.-S."/>
            <person name="Seo M.-J."/>
        </authorList>
    </citation>
    <scope>NUCLEOTIDE SEQUENCE [LARGE SCALE GENOMIC DNA]</scope>
    <source>
        <strain evidence="10 11">MBLB1776</strain>
    </source>
</reference>
<evidence type="ECO:0000256" key="5">
    <source>
        <dbReference type="ARBA" id="ARBA00022741"/>
    </source>
</evidence>
<evidence type="ECO:0000313" key="10">
    <source>
        <dbReference type="EMBL" id="WNQ11690.1"/>
    </source>
</evidence>
<dbReference type="KEGG" id="paun:MJA45_01030"/>
<dbReference type="InterPro" id="IPR012094">
    <property type="entry name" value="tRNA_Ile_lys_synt"/>
</dbReference>
<comment type="subcellular location">
    <subcellularLocation>
        <location evidence="1 8">Cytoplasm</location>
    </subcellularLocation>
</comment>
<comment type="similarity">
    <text evidence="8">Belongs to the tRNA(Ile)-lysidine synthase family.</text>
</comment>
<accession>A0AA96LGK3</accession>
<name>A0AA96LGK3_9BACL</name>
<keyword evidence="2 8" id="KW-0963">Cytoplasm</keyword>